<dbReference type="SUPFAM" id="SSF81383">
    <property type="entry name" value="F-box domain"/>
    <property type="match status" value="1"/>
</dbReference>
<name>A0A1J1HN60_9DIPT</name>
<dbReference type="Proteomes" id="UP000183832">
    <property type="component" value="Unassembled WGS sequence"/>
</dbReference>
<protein>
    <submittedName>
        <fullName evidence="2">CLUMA_CG002503, isoform A</fullName>
    </submittedName>
</protein>
<keyword evidence="3" id="KW-1185">Reference proteome</keyword>
<evidence type="ECO:0000313" key="3">
    <source>
        <dbReference type="Proteomes" id="UP000183832"/>
    </source>
</evidence>
<organism evidence="2 3">
    <name type="scientific">Clunio marinus</name>
    <dbReference type="NCBI Taxonomy" id="568069"/>
    <lineage>
        <taxon>Eukaryota</taxon>
        <taxon>Metazoa</taxon>
        <taxon>Ecdysozoa</taxon>
        <taxon>Arthropoda</taxon>
        <taxon>Hexapoda</taxon>
        <taxon>Insecta</taxon>
        <taxon>Pterygota</taxon>
        <taxon>Neoptera</taxon>
        <taxon>Endopterygota</taxon>
        <taxon>Diptera</taxon>
        <taxon>Nematocera</taxon>
        <taxon>Chironomoidea</taxon>
        <taxon>Chironomidae</taxon>
        <taxon>Clunio</taxon>
    </lineage>
</organism>
<dbReference type="EMBL" id="CVRI01000010">
    <property type="protein sequence ID" value="CRK88954.1"/>
    <property type="molecule type" value="Genomic_DNA"/>
</dbReference>
<accession>A0A1J1HN60</accession>
<evidence type="ECO:0000313" key="2">
    <source>
        <dbReference type="EMBL" id="CRK88954.1"/>
    </source>
</evidence>
<sequence length="544" mass="64132">MLSVMEKTVNKVTIDVVSSDVLIIIFDYLNADDLKNALLVCKNWYEVIVSYASTMSKLPLVFKHWIVDGKPERNDILNFNRNFHTIIVSNTKFNDALVENIVRHCGRTQYFLMKRVIMTQDQFTEIYNSMKFCKNLTIRKSSAIGDLSLTPSGPTFLKTLTLKASDWDFMEILTASGVQVNELKIMDSFDIPFLAPLGTEVFENFLTSQTRLEVLVFYVEHSEMFQFINNYNPHNHLKKLAVYCFGAGRNFVKQFLMLLKAHKSALEELEIDHILNDDILRFIINEMKLKRLKTCYGHVSQWFCSEPDVDQDNIHLKSLDYIFHRYYDVRDDFVEMGLVKYFPAIEKLTLCCPRRDVEQCLTFVAQNCIWLNHLEIFRFYNFMSELTFPCLQTLCIQEIGNVIEYNWKSFFLNNYTIKNLQLGKVSASNVGLLTFQSEDHLIMRMPIDLKYLKFQIQFQLTWDILERMCLTFPNLEELILLYNEGKFNQNHIINFTNFKITCHKWSKSKSFCKRKVSIFLPEIEDGSDEDSKECEDLQKRRRMW</sequence>
<dbReference type="Pfam" id="PF12937">
    <property type="entry name" value="F-box-like"/>
    <property type="match status" value="1"/>
</dbReference>
<dbReference type="InterPro" id="IPR036047">
    <property type="entry name" value="F-box-like_dom_sf"/>
</dbReference>
<reference evidence="2 3" key="1">
    <citation type="submission" date="2015-04" db="EMBL/GenBank/DDBJ databases">
        <authorList>
            <person name="Syromyatnikov M.Y."/>
            <person name="Popov V.N."/>
        </authorList>
    </citation>
    <scope>NUCLEOTIDE SEQUENCE [LARGE SCALE GENOMIC DNA]</scope>
</reference>
<dbReference type="AlphaFoldDB" id="A0A1J1HN60"/>
<dbReference type="InterPro" id="IPR001810">
    <property type="entry name" value="F-box_dom"/>
</dbReference>
<evidence type="ECO:0000259" key="1">
    <source>
        <dbReference type="PROSITE" id="PS50181"/>
    </source>
</evidence>
<feature type="domain" description="F-box" evidence="1">
    <location>
        <begin position="11"/>
        <end position="58"/>
    </location>
</feature>
<dbReference type="Gene3D" id="3.80.10.10">
    <property type="entry name" value="Ribonuclease Inhibitor"/>
    <property type="match status" value="1"/>
</dbReference>
<dbReference type="PROSITE" id="PS50181">
    <property type="entry name" value="FBOX"/>
    <property type="match status" value="1"/>
</dbReference>
<dbReference type="Gene3D" id="1.20.1280.50">
    <property type="match status" value="1"/>
</dbReference>
<proteinExistence type="predicted"/>
<gene>
    <name evidence="2" type="ORF">CLUMA_CG002503</name>
</gene>
<dbReference type="InterPro" id="IPR032675">
    <property type="entry name" value="LRR_dom_sf"/>
</dbReference>